<keyword evidence="2" id="KW-1185">Reference proteome</keyword>
<dbReference type="RefSeq" id="WP_153510895.1">
    <property type="nucleotide sequence ID" value="NZ_CP045652.1"/>
</dbReference>
<dbReference type="Pfam" id="PF21813">
    <property type="entry name" value="DUF6882"/>
    <property type="match status" value="1"/>
</dbReference>
<dbReference type="InterPro" id="IPR049249">
    <property type="entry name" value="DUF6882"/>
</dbReference>
<proteinExistence type="predicted"/>
<gene>
    <name evidence="1" type="ORF">GFH32_07835</name>
</gene>
<dbReference type="EMBL" id="CP045652">
    <property type="protein sequence ID" value="QGA26240.1"/>
    <property type="molecule type" value="Genomic_DNA"/>
</dbReference>
<name>A0A5Q0QG74_9SPHI</name>
<protein>
    <submittedName>
        <fullName evidence="1">Uncharacterized protein</fullName>
    </submittedName>
</protein>
<accession>A0A5Q0QG74</accession>
<reference evidence="1 2" key="1">
    <citation type="submission" date="2019-10" db="EMBL/GenBank/DDBJ databases">
        <authorList>
            <person name="Dong K."/>
        </authorList>
    </citation>
    <scope>NUCLEOTIDE SEQUENCE [LARGE SCALE GENOMIC DNA]</scope>
    <source>
        <strain evidence="2">dk4302</strain>
    </source>
</reference>
<evidence type="ECO:0000313" key="2">
    <source>
        <dbReference type="Proteomes" id="UP000326921"/>
    </source>
</evidence>
<dbReference type="Proteomes" id="UP000326921">
    <property type="component" value="Chromosome"/>
</dbReference>
<dbReference type="AlphaFoldDB" id="A0A5Q0QG74"/>
<evidence type="ECO:0000313" key="1">
    <source>
        <dbReference type="EMBL" id="QGA26240.1"/>
    </source>
</evidence>
<organism evidence="1 2">
    <name type="scientific">Sphingobacterium zhuxiongii</name>
    <dbReference type="NCBI Taxonomy" id="2662364"/>
    <lineage>
        <taxon>Bacteria</taxon>
        <taxon>Pseudomonadati</taxon>
        <taxon>Bacteroidota</taxon>
        <taxon>Sphingobacteriia</taxon>
        <taxon>Sphingobacteriales</taxon>
        <taxon>Sphingobacteriaceae</taxon>
        <taxon>Sphingobacterium</taxon>
    </lineage>
</organism>
<sequence>MSLTKPTVDESFRVLHKKAHEFISDQHEVLTEEYQFGDFEHYSVDPDTNILRFFKNENLVLAVSYQIVGHIDDSTKEWHWYWSSDQIDEQALEELEVIKNYGDVFNFGLLTQAQWPAVEADAWAVTAIAAYLRGGKGIFKIQSDQSPCFIYFKEILNS</sequence>
<dbReference type="KEGG" id="sphe:GFH32_07835"/>